<feature type="non-terminal residue" evidence="1">
    <location>
        <position position="1"/>
    </location>
</feature>
<accession>A0ACA9KJU9</accession>
<comment type="caution">
    <text evidence="1">The sequence shown here is derived from an EMBL/GenBank/DDBJ whole genome shotgun (WGS) entry which is preliminary data.</text>
</comment>
<proteinExistence type="predicted"/>
<reference evidence="1" key="1">
    <citation type="submission" date="2021-06" db="EMBL/GenBank/DDBJ databases">
        <authorList>
            <person name="Kallberg Y."/>
            <person name="Tangrot J."/>
            <person name="Rosling A."/>
        </authorList>
    </citation>
    <scope>NUCLEOTIDE SEQUENCE</scope>
    <source>
        <strain evidence="1">AU212A</strain>
    </source>
</reference>
<dbReference type="Proteomes" id="UP000789860">
    <property type="component" value="Unassembled WGS sequence"/>
</dbReference>
<name>A0ACA9KJU9_9GLOM</name>
<organism evidence="1 2">
    <name type="scientific">Scutellospora calospora</name>
    <dbReference type="NCBI Taxonomy" id="85575"/>
    <lineage>
        <taxon>Eukaryota</taxon>
        <taxon>Fungi</taxon>
        <taxon>Fungi incertae sedis</taxon>
        <taxon>Mucoromycota</taxon>
        <taxon>Glomeromycotina</taxon>
        <taxon>Glomeromycetes</taxon>
        <taxon>Diversisporales</taxon>
        <taxon>Gigasporaceae</taxon>
        <taxon>Scutellospora</taxon>
    </lineage>
</organism>
<sequence>SACKRDKELSSIVASRDIRDIKICIVDKEEAVIHRVVKDKKQMETAMAKITLEIVINGELAREHSKIKLWESSGCKKRMKMEVRTFWILLTELP</sequence>
<evidence type="ECO:0000313" key="2">
    <source>
        <dbReference type="Proteomes" id="UP000789860"/>
    </source>
</evidence>
<dbReference type="EMBL" id="CAJVPM010001931">
    <property type="protein sequence ID" value="CAG8476815.1"/>
    <property type="molecule type" value="Genomic_DNA"/>
</dbReference>
<gene>
    <name evidence="1" type="ORF">SCALOS_LOCUS2261</name>
</gene>
<protein>
    <submittedName>
        <fullName evidence="1">11211_t:CDS:1</fullName>
    </submittedName>
</protein>
<keyword evidence="2" id="KW-1185">Reference proteome</keyword>
<evidence type="ECO:0000313" key="1">
    <source>
        <dbReference type="EMBL" id="CAG8476815.1"/>
    </source>
</evidence>